<dbReference type="InterPro" id="IPR013693">
    <property type="entry name" value="SpoIID/LytB_N"/>
</dbReference>
<accession>A0A7X0VWX9</accession>
<dbReference type="PANTHER" id="PTHR30032:SF4">
    <property type="entry name" value="AMIDASE ENHANCER"/>
    <property type="match status" value="1"/>
</dbReference>
<feature type="transmembrane region" description="Helical" evidence="2">
    <location>
        <begin position="12"/>
        <end position="35"/>
    </location>
</feature>
<dbReference type="AlphaFoldDB" id="A0A7X0VWX9"/>
<sequence>MLRWSIRRSTNYPWWTDVAAFAGGIAVAGTLWASLHGGPGHPADPEEQAAVPPHTIEKPAEHAHPKSSASPKTQDKPSEKKEKVSPAAPAAAWSDSVRVRVYLSGRGAVETVPLETYVRGVVAAEMPLSFEPAALEAQALAARTYIVRKLLNNDRTGVPAGGADTIDTQDNQVYRSEAEMDELKRTDPSLWSKANEAALRTKGQILVYDGQPIEALYFSSSNGFTENSEEVFPESVPYLRSVASPWDREEASNWETTSEISVRDFYGALGVQETAKLARAGAGSSIRIVDRTPGRRVKTLAVGGQEWTGEEVREKLGLRSAAFTLDLDKKTIVITSYGNGHGVGMSQWGAEGMAKEGYSASQIVSYYYTGIKIEDASKLAGAAKL</sequence>
<evidence type="ECO:0000313" key="4">
    <source>
        <dbReference type="EMBL" id="MBB6732970.1"/>
    </source>
</evidence>
<dbReference type="NCBIfam" id="TIGR02669">
    <property type="entry name" value="SpoIID_LytB"/>
    <property type="match status" value="1"/>
</dbReference>
<proteinExistence type="predicted"/>
<dbReference type="InterPro" id="IPR051922">
    <property type="entry name" value="Bact_Sporulation_Assoc"/>
</dbReference>
<gene>
    <name evidence="4" type="primary">spoIID</name>
    <name evidence="4" type="ORF">H7C18_18810</name>
</gene>
<keyword evidence="2" id="KW-0472">Membrane</keyword>
<dbReference type="RefSeq" id="WP_185130639.1">
    <property type="nucleotide sequence ID" value="NZ_JACJVO010000024.1"/>
</dbReference>
<feature type="domain" description="Sporulation stage II protein D amidase enhancer LytB N-terminal" evidence="3">
    <location>
        <begin position="106"/>
        <end position="208"/>
    </location>
</feature>
<evidence type="ECO:0000256" key="1">
    <source>
        <dbReference type="SAM" id="MobiDB-lite"/>
    </source>
</evidence>
<dbReference type="PANTHER" id="PTHR30032">
    <property type="entry name" value="N-ACETYLMURAMOYL-L-ALANINE AMIDASE-RELATED"/>
    <property type="match status" value="1"/>
</dbReference>
<comment type="caution">
    <text evidence="4">The sequence shown here is derived from an EMBL/GenBank/DDBJ whole genome shotgun (WGS) entry which is preliminary data.</text>
</comment>
<dbReference type="GO" id="GO:0030435">
    <property type="term" value="P:sporulation resulting in formation of a cellular spore"/>
    <property type="evidence" value="ECO:0007669"/>
    <property type="project" value="InterPro"/>
</dbReference>
<dbReference type="Proteomes" id="UP000564644">
    <property type="component" value="Unassembled WGS sequence"/>
</dbReference>
<keyword evidence="2" id="KW-0812">Transmembrane</keyword>
<dbReference type="Pfam" id="PF08486">
    <property type="entry name" value="SpoIID"/>
    <property type="match status" value="1"/>
</dbReference>
<name>A0A7X0VWX9_9BACL</name>
<organism evidence="4 5">
    <name type="scientific">Cohnella zeiphila</name>
    <dbReference type="NCBI Taxonomy" id="2761120"/>
    <lineage>
        <taxon>Bacteria</taxon>
        <taxon>Bacillati</taxon>
        <taxon>Bacillota</taxon>
        <taxon>Bacilli</taxon>
        <taxon>Bacillales</taxon>
        <taxon>Paenibacillaceae</taxon>
        <taxon>Cohnella</taxon>
    </lineage>
</organism>
<dbReference type="GO" id="GO:0030288">
    <property type="term" value="C:outer membrane-bounded periplasmic space"/>
    <property type="evidence" value="ECO:0007669"/>
    <property type="project" value="TreeGrafter"/>
</dbReference>
<feature type="region of interest" description="Disordered" evidence="1">
    <location>
        <begin position="58"/>
        <end position="89"/>
    </location>
</feature>
<dbReference type="EMBL" id="JACJVO010000024">
    <property type="protein sequence ID" value="MBB6732970.1"/>
    <property type="molecule type" value="Genomic_DNA"/>
</dbReference>
<dbReference type="InterPro" id="IPR014225">
    <property type="entry name" value="Spore_II_D_firmicutes"/>
</dbReference>
<reference evidence="4 5" key="1">
    <citation type="submission" date="2020-08" db="EMBL/GenBank/DDBJ databases">
        <title>Cohnella phylogeny.</title>
        <authorList>
            <person name="Dunlap C."/>
        </authorList>
    </citation>
    <scope>NUCLEOTIDE SEQUENCE [LARGE SCALE GENOMIC DNA]</scope>
    <source>
        <strain evidence="4 5">CBP 2801</strain>
    </source>
</reference>
<protein>
    <submittedName>
        <fullName evidence="4">Stage II sporulation protein D</fullName>
    </submittedName>
</protein>
<feature type="compositionally biased region" description="Basic and acidic residues" evidence="1">
    <location>
        <begin position="73"/>
        <end position="84"/>
    </location>
</feature>
<evidence type="ECO:0000313" key="5">
    <source>
        <dbReference type="Proteomes" id="UP000564644"/>
    </source>
</evidence>
<keyword evidence="2" id="KW-1133">Transmembrane helix</keyword>
<keyword evidence="5" id="KW-1185">Reference proteome</keyword>
<evidence type="ECO:0000259" key="3">
    <source>
        <dbReference type="Pfam" id="PF08486"/>
    </source>
</evidence>
<evidence type="ECO:0000256" key="2">
    <source>
        <dbReference type="SAM" id="Phobius"/>
    </source>
</evidence>
<dbReference type="NCBIfam" id="TIGR02870">
    <property type="entry name" value="spore_II_D"/>
    <property type="match status" value="1"/>
</dbReference>
<dbReference type="InterPro" id="IPR013486">
    <property type="entry name" value="SpoIID/LytB"/>
</dbReference>